<accession>A0AA91FLA3</accession>
<protein>
    <submittedName>
        <fullName evidence="1">Uncharacterized protein</fullName>
    </submittedName>
</protein>
<dbReference type="EMBL" id="LZMT01000059">
    <property type="protein sequence ID" value="OBX60613.1"/>
    <property type="molecule type" value="Genomic_DNA"/>
</dbReference>
<evidence type="ECO:0000313" key="1">
    <source>
        <dbReference type="EMBL" id="OBX60613.1"/>
    </source>
</evidence>
<dbReference type="AlphaFoldDB" id="A0AA91FLA3"/>
<reference evidence="1" key="1">
    <citation type="submission" date="2016-06" db="EMBL/GenBank/DDBJ databases">
        <title>Draft genome of Moraxella osloensis CCUG 67237.</title>
        <authorList>
            <person name="Salva-Serra F."/>
            <person name="Engstrom-Jakobsson H."/>
            <person name="Thorell K."/>
            <person name="Gonzales-Siles L."/>
            <person name="Karlsson R."/>
            <person name="Boulund F."/>
            <person name="Engstrand L."/>
            <person name="Kristiansson E."/>
            <person name="Moore E."/>
        </authorList>
    </citation>
    <scope>NUCLEOTIDE SEQUENCE [LARGE SCALE GENOMIC DNA]</scope>
    <source>
        <strain evidence="1">CCUG 67237</strain>
    </source>
</reference>
<comment type="caution">
    <text evidence="1">The sequence shown here is derived from an EMBL/GenBank/DDBJ whole genome shotgun (WGS) entry which is preliminary data.</text>
</comment>
<proteinExistence type="predicted"/>
<sequence>MVLTSECQNKAEIKVWVHSQFDMLSKLMNQWHTIKLYLSICKFFYKKTSDRGHWLFTRLIGKN</sequence>
<organism evidence="1">
    <name type="scientific">Faucicola osloensis</name>
    <name type="common">Moraxella osloensis</name>
    <dbReference type="NCBI Taxonomy" id="34062"/>
    <lineage>
        <taxon>Bacteria</taxon>
        <taxon>Pseudomonadati</taxon>
        <taxon>Pseudomonadota</taxon>
        <taxon>Gammaproteobacteria</taxon>
        <taxon>Moraxellales</taxon>
        <taxon>Moraxellaceae</taxon>
        <taxon>Faucicola</taxon>
    </lineage>
</organism>
<name>A0AA91FLA3_FAUOS</name>
<gene>
    <name evidence="1" type="ORF">A9299_06545</name>
</gene>